<feature type="domain" description="K Homology" evidence="8">
    <location>
        <begin position="1114"/>
        <end position="1184"/>
    </location>
</feature>
<dbReference type="EMBL" id="KZ994242">
    <property type="protein sequence ID" value="RKO93442.1"/>
    <property type="molecule type" value="Genomic_DNA"/>
</dbReference>
<evidence type="ECO:0000313" key="9">
    <source>
        <dbReference type="EMBL" id="RKO93442.1"/>
    </source>
</evidence>
<feature type="compositionally biased region" description="Low complexity" evidence="7">
    <location>
        <begin position="1262"/>
        <end position="1293"/>
    </location>
</feature>
<dbReference type="CDD" id="cd22407">
    <property type="entry name" value="KH-I_Vigilin_rpt3"/>
    <property type="match status" value="1"/>
</dbReference>
<feature type="domain" description="K Homology" evidence="8">
    <location>
        <begin position="587"/>
        <end position="669"/>
    </location>
</feature>
<keyword evidence="6" id="KW-0175">Coiled coil</keyword>
<dbReference type="Pfam" id="PF00013">
    <property type="entry name" value="KH_1"/>
    <property type="match status" value="7"/>
</dbReference>
<evidence type="ECO:0000256" key="4">
    <source>
        <dbReference type="ARBA" id="ARBA00022884"/>
    </source>
</evidence>
<evidence type="ECO:0000313" key="10">
    <source>
        <dbReference type="Proteomes" id="UP000269721"/>
    </source>
</evidence>
<feature type="domain" description="K Homology" evidence="8">
    <location>
        <begin position="892"/>
        <end position="964"/>
    </location>
</feature>
<dbReference type="OrthoDB" id="10027144at2759"/>
<feature type="compositionally biased region" description="Pro residues" evidence="7">
    <location>
        <begin position="1428"/>
        <end position="1446"/>
    </location>
</feature>
<keyword evidence="2" id="KW-0963">Cytoplasm</keyword>
<evidence type="ECO:0000256" key="1">
    <source>
        <dbReference type="ARBA" id="ARBA00004496"/>
    </source>
</evidence>
<dbReference type="SMART" id="SM00322">
    <property type="entry name" value="KH"/>
    <property type="match status" value="11"/>
</dbReference>
<reference evidence="10" key="1">
    <citation type="journal article" date="2018" name="Nat. Microbiol.">
        <title>Leveraging single-cell genomics to expand the fungal tree of life.</title>
        <authorList>
            <person name="Ahrendt S.R."/>
            <person name="Quandt C.A."/>
            <person name="Ciobanu D."/>
            <person name="Clum A."/>
            <person name="Salamov A."/>
            <person name="Andreopoulos B."/>
            <person name="Cheng J.F."/>
            <person name="Woyke T."/>
            <person name="Pelin A."/>
            <person name="Henrissat B."/>
            <person name="Reynolds N.K."/>
            <person name="Benny G.L."/>
            <person name="Smith M.E."/>
            <person name="James T.Y."/>
            <person name="Grigoriev I.V."/>
        </authorList>
    </citation>
    <scope>NUCLEOTIDE SEQUENCE [LARGE SCALE GENOMIC DNA]</scope>
</reference>
<dbReference type="Pfam" id="PF24668">
    <property type="entry name" value="KH_Vigilin"/>
    <property type="match status" value="1"/>
</dbReference>
<feature type="domain" description="K Homology" evidence="8">
    <location>
        <begin position="99"/>
        <end position="173"/>
    </location>
</feature>
<feature type="compositionally biased region" description="Low complexity" evidence="7">
    <location>
        <begin position="1208"/>
        <end position="1223"/>
    </location>
</feature>
<evidence type="ECO:0000256" key="5">
    <source>
        <dbReference type="PROSITE-ProRule" id="PRU00117"/>
    </source>
</evidence>
<gene>
    <name evidence="9" type="ORF">BDK51DRAFT_32739</name>
</gene>
<feature type="domain" description="K Homology" evidence="8">
    <location>
        <begin position="773"/>
        <end position="887"/>
    </location>
</feature>
<evidence type="ECO:0000256" key="6">
    <source>
        <dbReference type="SAM" id="Coils"/>
    </source>
</evidence>
<feature type="region of interest" description="Disordered" evidence="7">
    <location>
        <begin position="70"/>
        <end position="100"/>
    </location>
</feature>
<keyword evidence="3" id="KW-0677">Repeat</keyword>
<evidence type="ECO:0000256" key="2">
    <source>
        <dbReference type="ARBA" id="ARBA00022490"/>
    </source>
</evidence>
<organism evidence="9 10">
    <name type="scientific">Blyttiomyces helicus</name>
    <dbReference type="NCBI Taxonomy" id="388810"/>
    <lineage>
        <taxon>Eukaryota</taxon>
        <taxon>Fungi</taxon>
        <taxon>Fungi incertae sedis</taxon>
        <taxon>Chytridiomycota</taxon>
        <taxon>Chytridiomycota incertae sedis</taxon>
        <taxon>Chytridiomycetes</taxon>
        <taxon>Chytridiomycetes incertae sedis</taxon>
        <taxon>Blyttiomyces</taxon>
    </lineage>
</organism>
<dbReference type="GO" id="GO:0003729">
    <property type="term" value="F:mRNA binding"/>
    <property type="evidence" value="ECO:0007669"/>
    <property type="project" value="TreeGrafter"/>
</dbReference>
<proteinExistence type="predicted"/>
<feature type="domain" description="K Homology" evidence="8">
    <location>
        <begin position="490"/>
        <end position="572"/>
    </location>
</feature>
<keyword evidence="10" id="KW-1185">Reference proteome</keyword>
<keyword evidence="4 5" id="KW-0694">RNA-binding</keyword>
<feature type="domain" description="K Homology" evidence="8">
    <location>
        <begin position="260"/>
        <end position="333"/>
    </location>
</feature>
<feature type="domain" description="K Homology" evidence="8">
    <location>
        <begin position="174"/>
        <end position="256"/>
    </location>
</feature>
<feature type="compositionally biased region" description="Pro residues" evidence="7">
    <location>
        <begin position="1373"/>
        <end position="1382"/>
    </location>
</feature>
<sequence length="1533" mass="163160">MNIDADSGSLLDQLQHQLHPDTPQDPIPHVEEIQIEEEPEPEVAIPGSSAIDLANEDLFPALPAAPAGRSPLAGWGSPNGHARPAASRPIVPPPSRSAGKVTERFEIPAELQAKPSQLGKSVSVGETCRQISQRTSTSIELSTNNKTRSVTFLINGKPEACRRAKREIISKLTIPVTQTITIPASVRPHLVGKGGATLKALTTRTMTDIKIPRVPGDEIVRVTDEIIEDDPDQDVIITGDYEGVEQAKKEIEKVVAQRTSKQTLRVPIERSYHAFIAGPNNSTVDLLRLETQTDIRIPPIGLTASDKNLDEIIIVGERSAVLAAEQRVRELYEDLKRSTRTIQIGVNKRQHRFIIGPKGATLQEILVVTGCFVELPLSSDPSESVTIRGPADQLTQALQLVLEKSSAVHFHEVDIVAIIPRSTDPNVFIRYVYTKERAALKAIEAAHKVSIHQHSSATQTPILEIQGSTQADADAARAKVQAFIKELGATVYFGIVEIPRGLHKFVIGKSGQNVTKAKAKPEWGGRLLDIDVPSENDESDDVTIVLRRTAVLAGAPPKVVQAADKEAADLIEKIKEELIAVASASADFVSQTVSIDSRYHGRLIGSGGAALKEFLAPYGNTVNIRFPPAAKKDGKEKDGVADADPNAISVRGSKKDVAEVVEKLAAQVAEWRHVEVMSSFTETVKVAKGLAKKLVGNGTQIGWVVRAVKEQIAEQKSHRAGISEKDLSSPTLHLRIEIDDSVAAVDILTVFGPKAIVSLAAAAVADRSQKLADTVSVELKLFESVSAKARKLITEMGPELGRKALRRTIGKEGKGIRRLQDKHTVHIKFAEKPGSGRGKRGAAAADEEEVEVAEEDVDRAALDGTVVVKGFSADVEAAKKELLEIVEAEILGSYTLVFDLPKASLPFVVGRGGTKVQKLKEDLNVRVDFRDRDDDENNTDVECSIEGKKEECAEAQRRIMEIVDDIVNIEEIALQIPSYLHRGIIGTGGANVKALTEQFGGPDKLKIQFPRPNIDPANAQDTVIIRANPKLIPEIRREVEKLVANALGGDESVALNLMGAGADIEEWVTVPKAEVARIVGRSAEGLKEVMRKFGVAVWVVDEVEEGQQQARTKYTHTVRLSIDAEMRPHIIGRAGQTITRIRTETGTTLDIVRGAKGAKDSLIIRGGSAESVAAAQAQVENILREQEERSARDAARRSEQVVHHYRPEAVASPPASVSASGPARIDDDDAVSDAPAPSVPGYSGRPAAVRVGAGSRKKKRGAAPAPSASAPAPEQAAVDSGASSDAGGPASSSYWAFAAPAKPVTDEWQAVTKKGRKGEDAAAGSDTGSNATAPHTVPGANTDAAEPKKKNKKKKKATVAGSEPVKEEEAPEVPAPPRPVTPVPVVVAAPPAPEPKPAPAPAPSPAKKAKAPKPAAAQPTPVAAPALAPAPAPAPAPVPAPAPPTFNPADYEPAPAPTEDAWQTVNSVKKFKNAKLAEAAAVSSTTSAITASSTPAPAPTSSESAAAPKKKKNKKKKKKVDGVAMPGEEEDDE</sequence>
<feature type="compositionally biased region" description="Basic residues" evidence="7">
    <location>
        <begin position="1508"/>
        <end position="1519"/>
    </location>
</feature>
<evidence type="ECO:0000256" key="3">
    <source>
        <dbReference type="ARBA" id="ARBA00022737"/>
    </source>
</evidence>
<name>A0A4P9WLY3_9FUNG</name>
<evidence type="ECO:0000256" key="7">
    <source>
        <dbReference type="SAM" id="MobiDB-lite"/>
    </source>
</evidence>
<dbReference type="SUPFAM" id="SSF54791">
    <property type="entry name" value="Eukaryotic type KH-domain (KH-domain type I)"/>
    <property type="match status" value="8"/>
</dbReference>
<dbReference type="Gene3D" id="3.30.1370.10">
    <property type="entry name" value="K Homology domain, type 1"/>
    <property type="match status" value="10"/>
</dbReference>
<dbReference type="PANTHER" id="PTHR10627">
    <property type="entry name" value="SCP160"/>
    <property type="match status" value="1"/>
</dbReference>
<feature type="compositionally biased region" description="Low complexity" evidence="7">
    <location>
        <begin position="1412"/>
        <end position="1427"/>
    </location>
</feature>
<dbReference type="PROSITE" id="PS50084">
    <property type="entry name" value="KH_TYPE_1"/>
    <property type="match status" value="8"/>
</dbReference>
<comment type="subcellular location">
    <subcellularLocation>
        <location evidence="1">Cytoplasm</location>
    </subcellularLocation>
</comment>
<feature type="compositionally biased region" description="Basic and acidic residues" evidence="7">
    <location>
        <begin position="1185"/>
        <end position="1207"/>
    </location>
</feature>
<feature type="coiled-coil region" evidence="6">
    <location>
        <begin position="938"/>
        <end position="965"/>
    </location>
</feature>
<feature type="compositionally biased region" description="Pro residues" evidence="7">
    <location>
        <begin position="1390"/>
        <end position="1404"/>
    </location>
</feature>
<evidence type="ECO:0000259" key="8">
    <source>
        <dbReference type="SMART" id="SM00322"/>
    </source>
</evidence>
<feature type="region of interest" description="Disordered" evidence="7">
    <location>
        <begin position="1"/>
        <end position="27"/>
    </location>
</feature>
<dbReference type="InterPro" id="IPR057778">
    <property type="entry name" value="KH_Vigilin_N"/>
</dbReference>
<dbReference type="InterPro" id="IPR004087">
    <property type="entry name" value="KH_dom"/>
</dbReference>
<dbReference type="GO" id="GO:0005737">
    <property type="term" value="C:cytoplasm"/>
    <property type="evidence" value="ECO:0007669"/>
    <property type="project" value="TreeGrafter"/>
</dbReference>
<protein>
    <recommendedName>
        <fullName evidence="8">K Homology domain-containing protein</fullName>
    </recommendedName>
</protein>
<dbReference type="CDD" id="cd22408">
    <property type="entry name" value="KH-I_Vigilin_rpt4"/>
    <property type="match status" value="1"/>
</dbReference>
<dbReference type="InterPro" id="IPR004088">
    <property type="entry name" value="KH_dom_type_1"/>
</dbReference>
<feature type="compositionally biased region" description="Low complexity" evidence="7">
    <location>
        <begin position="1480"/>
        <end position="1507"/>
    </location>
</feature>
<dbReference type="PANTHER" id="PTHR10627:SF31">
    <property type="entry name" value="DODECA-SATELLITE-BINDING PROTEIN 1, ISOFORM A"/>
    <property type="match status" value="1"/>
</dbReference>
<feature type="domain" description="K Homology" evidence="8">
    <location>
        <begin position="338"/>
        <end position="406"/>
    </location>
</feature>
<feature type="domain" description="K Homology" evidence="8">
    <location>
        <begin position="968"/>
        <end position="1044"/>
    </location>
</feature>
<dbReference type="InterPro" id="IPR036612">
    <property type="entry name" value="KH_dom_type_1_sf"/>
</dbReference>
<feature type="region of interest" description="Disordered" evidence="7">
    <location>
        <begin position="1480"/>
        <end position="1533"/>
    </location>
</feature>
<feature type="domain" description="K Homology" evidence="8">
    <location>
        <begin position="410"/>
        <end position="485"/>
    </location>
</feature>
<feature type="region of interest" description="Disordered" evidence="7">
    <location>
        <begin position="1185"/>
        <end position="1462"/>
    </location>
</feature>
<dbReference type="Proteomes" id="UP000269721">
    <property type="component" value="Unassembled WGS sequence"/>
</dbReference>
<accession>A0A4P9WLY3</accession>